<protein>
    <recommendedName>
        <fullName evidence="2">LysR substrate-binding domain-containing protein</fullName>
    </recommendedName>
</protein>
<accession>W1YHR2</accession>
<dbReference type="EMBL" id="AZMM01005341">
    <property type="protein sequence ID" value="ETJ40739.1"/>
    <property type="molecule type" value="Genomic_DNA"/>
</dbReference>
<organism evidence="1">
    <name type="scientific">human gut metagenome</name>
    <dbReference type="NCBI Taxonomy" id="408170"/>
    <lineage>
        <taxon>unclassified sequences</taxon>
        <taxon>metagenomes</taxon>
        <taxon>organismal metagenomes</taxon>
    </lineage>
</organism>
<dbReference type="AlphaFoldDB" id="W1YHR2"/>
<gene>
    <name evidence="1" type="ORF">Q604_UNBC05341G0001</name>
</gene>
<sequence>MVESGLGISILPKLILQRIPYNIVTKSLDVEAYRDIGIA</sequence>
<comment type="caution">
    <text evidence="1">The sequence shown here is derived from an EMBL/GenBank/DDBJ whole genome shotgun (WGS) entry which is preliminary data.</text>
</comment>
<evidence type="ECO:0008006" key="2">
    <source>
        <dbReference type="Google" id="ProtNLM"/>
    </source>
</evidence>
<proteinExistence type="predicted"/>
<evidence type="ECO:0000313" key="1">
    <source>
        <dbReference type="EMBL" id="ETJ40739.1"/>
    </source>
</evidence>
<feature type="non-terminal residue" evidence="1">
    <location>
        <position position="1"/>
    </location>
</feature>
<reference evidence="1" key="1">
    <citation type="submission" date="2013-12" db="EMBL/GenBank/DDBJ databases">
        <title>A Varibaculum cambriense genome reconstructed from a premature infant gut community with otherwise low bacterial novelty that shifts toward anaerobic metabolism during the third week of life.</title>
        <authorList>
            <person name="Brown C.T."/>
            <person name="Sharon I."/>
            <person name="Thomas B.C."/>
            <person name="Castelle C.J."/>
            <person name="Morowitz M.J."/>
            <person name="Banfield J.F."/>
        </authorList>
    </citation>
    <scope>NUCLEOTIDE SEQUENCE</scope>
</reference>
<name>W1YHR2_9ZZZZ</name>